<feature type="chain" id="PRO_5028903737" description="Filamentous haemagglutinin FhaB/tRNA nuclease CdiA-like TPS domain-containing protein" evidence="2">
    <location>
        <begin position="26"/>
        <end position="2564"/>
    </location>
</feature>
<accession>A0A6S7C8L2</accession>
<dbReference type="InterPro" id="IPR010069">
    <property type="entry name" value="CdiA_FHA1_rpt"/>
</dbReference>
<dbReference type="InterPro" id="IPR008619">
    <property type="entry name" value="Filamentous_hemagglutn_rpt"/>
</dbReference>
<evidence type="ECO:0000259" key="3">
    <source>
        <dbReference type="SMART" id="SM00912"/>
    </source>
</evidence>
<dbReference type="NCBIfam" id="TIGR01901">
    <property type="entry name" value="adhes_NPXG"/>
    <property type="match status" value="1"/>
</dbReference>
<feature type="compositionally biased region" description="Low complexity" evidence="1">
    <location>
        <begin position="2247"/>
        <end position="2260"/>
    </location>
</feature>
<proteinExistence type="predicted"/>
<feature type="compositionally biased region" description="Gly residues" evidence="1">
    <location>
        <begin position="1320"/>
        <end position="1330"/>
    </location>
</feature>
<dbReference type="SUPFAM" id="SSF51126">
    <property type="entry name" value="Pectin lyase-like"/>
    <property type="match status" value="1"/>
</dbReference>
<feature type="region of interest" description="Disordered" evidence="1">
    <location>
        <begin position="1602"/>
        <end position="1628"/>
    </location>
</feature>
<dbReference type="InterPro" id="IPR008638">
    <property type="entry name" value="FhaB/CdiA-like_TPS"/>
</dbReference>
<evidence type="ECO:0000256" key="2">
    <source>
        <dbReference type="SAM" id="SignalP"/>
    </source>
</evidence>
<feature type="domain" description="Filamentous haemagglutinin FhaB/tRNA nuclease CdiA-like TPS" evidence="3">
    <location>
        <begin position="44"/>
        <end position="165"/>
    </location>
</feature>
<keyword evidence="2" id="KW-0732">Signal</keyword>
<feature type="compositionally biased region" description="Basic residues" evidence="1">
    <location>
        <begin position="1339"/>
        <end position="1348"/>
    </location>
</feature>
<dbReference type="NCBIfam" id="TIGR01731">
    <property type="entry name" value="fil_hemag_20aa"/>
    <property type="match status" value="8"/>
</dbReference>
<feature type="region of interest" description="Disordered" evidence="1">
    <location>
        <begin position="2508"/>
        <end position="2527"/>
    </location>
</feature>
<feature type="region of interest" description="Disordered" evidence="1">
    <location>
        <begin position="1320"/>
        <end position="1357"/>
    </location>
</feature>
<reference evidence="4 5" key="1">
    <citation type="submission" date="2020-04" db="EMBL/GenBank/DDBJ databases">
        <authorList>
            <person name="De Canck E."/>
        </authorList>
    </citation>
    <scope>NUCLEOTIDE SEQUENCE [LARGE SCALE GENOMIC DNA]</scope>
    <source>
        <strain evidence="4 5">LMG 28138</strain>
    </source>
</reference>
<dbReference type="InterPro" id="IPR012334">
    <property type="entry name" value="Pectin_lyas_fold"/>
</dbReference>
<dbReference type="Proteomes" id="UP000494115">
    <property type="component" value="Unassembled WGS sequence"/>
</dbReference>
<evidence type="ECO:0000313" key="5">
    <source>
        <dbReference type="Proteomes" id="UP000494115"/>
    </source>
</evidence>
<keyword evidence="5" id="KW-1185">Reference proteome</keyword>
<dbReference type="InterPro" id="IPR025157">
    <property type="entry name" value="Hemagglutinin_rpt"/>
</dbReference>
<protein>
    <recommendedName>
        <fullName evidence="3">Filamentous haemagglutinin FhaB/tRNA nuclease CdiA-like TPS domain-containing protein</fullName>
    </recommendedName>
</protein>
<dbReference type="Pfam" id="PF13332">
    <property type="entry name" value="Fil_haemagg_2"/>
    <property type="match status" value="3"/>
</dbReference>
<feature type="signal peptide" evidence="2">
    <location>
        <begin position="1"/>
        <end position="25"/>
    </location>
</feature>
<dbReference type="GO" id="GO:0003824">
    <property type="term" value="F:catalytic activity"/>
    <property type="evidence" value="ECO:0007669"/>
    <property type="project" value="UniProtKB-ARBA"/>
</dbReference>
<evidence type="ECO:0000256" key="1">
    <source>
        <dbReference type="SAM" id="MobiDB-lite"/>
    </source>
</evidence>
<dbReference type="InterPro" id="IPR011050">
    <property type="entry name" value="Pectin_lyase_fold/virulence"/>
</dbReference>
<dbReference type="Pfam" id="PF05594">
    <property type="entry name" value="Fil_haemagg"/>
    <property type="match status" value="6"/>
</dbReference>
<evidence type="ECO:0000313" key="4">
    <source>
        <dbReference type="EMBL" id="CAB3783732.1"/>
    </source>
</evidence>
<feature type="region of interest" description="Disordered" evidence="1">
    <location>
        <begin position="2204"/>
        <end position="2291"/>
    </location>
</feature>
<dbReference type="Pfam" id="PF05860">
    <property type="entry name" value="TPS"/>
    <property type="match status" value="1"/>
</dbReference>
<feature type="region of interest" description="Disordered" evidence="1">
    <location>
        <begin position="1934"/>
        <end position="1954"/>
    </location>
</feature>
<sequence length="2564" mass="261240">MKTYGAAQRLLFGMTLVTSPIVAAAQIVADPGAGAQGPTVGQTRNGIPQVDITAPSGAGVSRNAYVQIDVPQPGVVLNNSSAIVQTLQAGMITGNPNLEPGQSAKIIVNEVGGELPSQLRGYLEVAGHPAEVVVANSNGIVADGAGFINATRGILTTGAPIFGPGGGLDGFDVRHGELAVQGAGLNTSNVDQLDLIARRVSADAMIHGKTLNVVAGLNRVDHETLAATPATDSQRTSEVRIDVSGLGGIYASRIALVATEAGVGVSNRGVLAAQEGDLKLTADGRLILSGKTYANGDLALASGDGVYNSGTTASAGGLSVDAVGDVYNSGVLDAQGALKVGARSLVSTGTLSQAGAGPMTIAVAGLFDNSNGTLQTGGTDTHLRSGTLVNDDGRIVHAGTGALRISSDSLSNRGGTIASSGELGIRAADLSNQAGMLSAQRQVDVEARSLDNSQGGYVGAERVALNAQHVLDNRGGALEASEGLAIAAYDVANDTGSIRNSEEGTLSIVAAGAVTNTQGGRIGGNGDLSIVSSVFDNTGGRLASDAGGGGNIILTTGQFANGYGVIESDRDVDVSVTSMAGEGLIVAARDATFRIASDYTHDARNTLHANHDLTLTTLGNFANRGQLGAVNALTVNAKNVDNPFGASLKSASTAVNATGMIRNAGRLEGEAVATRSAALNNVATVIGRTVTLNADVIDNTGASAVIAGADKVNLYASERFSNTGQANVFSLGDINIAADGQRGVSGVVSNHAVAKGHLANRTNTVINDRSTLEARGNLEIAANTLINARPAPVVETVTTGVATKHQRKRDKYMACATGNAVSNSTCSQAVWDFGYKVPRNATFEAARIVSASKGSDPVDRLLVVRANGRQQTPESIYYDAMTEQGDGSITVSYWDGYDPNIHYDPATEYPTRSDAHNGYQRIEMSRDTTTTTREDRAVGIEPPAEVVAGGHITLANVGTVDNLHGAIAAGKSIWIGDGKYDGQVGSMVATGSHGTTTVNNTGRTLYRHETQDIVSRYAWNKEITRDAGPVAQAPVVLPPMAIGRTGGTIVANEALDIHARDIRNTQVAAVDSLTGMTGRTAGAQLGGRDGNDGSRGDTGYGVRDGASLWQSAIAANGILDLKLPTSGLYDIHVAPEHPYLIVTDPGLTSYMQFISSDYMLEQLGLNPQTAQKRLGDGLVEQQEIRLQITALTGRAHLPGYADAQDEYRALMASGVRAARQFDLQPGIALTSAQMDALSSDIVWLVIQRVKLHDGGMTQVLAPIVYLTRAHAGDLRPEGAVVAGDDVELHALGNVANSGVIKGGARTVVTATDVVNRAGTIGDGDATGHGVSGDRGRSSAAKRARKGSRGNREGRTGSTTVVAAARDVVNESGRITGNRVAVLAGRDIVNTTLVDASGRVVLGSSSTKALVAGTSPGAFDEAFPDAREGGSRDAGYGSRASATVLGARGTIASTGNMVVTAGRDLTVHSGEITAGLGRSDGDMQLTAGRDFTVDTVESTTSQSVMRNDRHHWEARKATHQSSLIASGGALAIHSGNDSTFKGARISAGKDLDIGAGGNLVATAVLNDTRFDNVAADDETRQETGHTYDQQAIGTQLSAGRNATLAAGSAGSRRSIGDAGNMGSTSGLGSGNVTLTGSSVTAGTNRGTPGGAAIIAHGDVTLDSASEVHRFDMDVSNRRGSFVSGTSRTDHIDGTIDLAIGSTVSGDAVGIRAGDDLAIEGSNVAGMNDVAMTAEGNVEVVAAQDTAQSAQRHEVKRSGAWGTGGLGFSIGVSKQQDAGSEHAVFESRSRSTVGSVQGNVSIKSDGHVHIGGSDIVAGRSADDVADASGHIDIQARSITIDPAIDTVRGVVSRKTSQYGVAAALGGVVGNALETVNQSLIETNRSDDSRLAALDKMRAVRSSYRAAQVAGSAIESAGGNVASQAKSPVALKATVSMGGGSSHVESRRAVTTNDGSTLSAGGRASIVARGAADDDGDIRVSGTRINAREVSLRAARDIALQSAQDTTQHVATNSSSHASIGVGAAIGGAQNGFTLELGAGGSSGRGDGSRVIHRDTQISAIDSLFMSSGRDMSMLGVEASADTVHVDVRRDLAIASPQNTSTFRSAQSSAGFQASLCMPPFCHGQTVEGSAQATVQMLRNNFSSVGRQSGIRAGEGGYTVEVGSHTQLDGGVLASTAEPGGNSLSTGTFGYSNLQNVARHTGSTLDFRASGHAGKSRSDGVSFASRPRKVGTALGPPDLSGFGPGGFGAAGTTSDASGTTDAAVSPGSIDVRGDIGTDQNSTAGLSRNASRANGSVRDTFDAREVSDDLAAQQRSGQLGMQVVGDTGTALANRAGKAKGRAERAYERAHAVGDAGAMAKARAEVASADRQLALWEEGGIARVASHAVTAALDAATGNGSLLGAAGGTLAGDLVSDAASEAIQDLPGAALLKNAAAGAVGAATGAFFGESSGAVSGANGALNADLYNRQLHSSESEKLAVLKRGRGAEDQQRLMDAACALVHCSAGVPDHDPNRQALVDSESRGSRYTSEQDEIRAAGAFEGYSGLDSFGDAMDRYQVSNRTVGAWTG</sequence>
<organism evidence="4 5">
    <name type="scientific">Pararobbsia alpina</name>
    <dbReference type="NCBI Taxonomy" id="621374"/>
    <lineage>
        <taxon>Bacteria</taxon>
        <taxon>Pseudomonadati</taxon>
        <taxon>Pseudomonadota</taxon>
        <taxon>Betaproteobacteria</taxon>
        <taxon>Burkholderiales</taxon>
        <taxon>Burkholderiaceae</taxon>
        <taxon>Pararobbsia</taxon>
    </lineage>
</organism>
<gene>
    <name evidence="4" type="ORF">LMG28138_01698</name>
</gene>
<feature type="compositionally biased region" description="Polar residues" evidence="1">
    <location>
        <begin position="2274"/>
        <end position="2290"/>
    </location>
</feature>
<dbReference type="EMBL" id="CADIKM010000005">
    <property type="protein sequence ID" value="CAB3783732.1"/>
    <property type="molecule type" value="Genomic_DNA"/>
</dbReference>
<dbReference type="SMART" id="SM00912">
    <property type="entry name" value="Haemagg_act"/>
    <property type="match status" value="1"/>
</dbReference>
<name>A0A6S7C8L2_9BURK</name>
<dbReference type="Gene3D" id="2.160.20.10">
    <property type="entry name" value="Single-stranded right-handed beta-helix, Pectin lyase-like"/>
    <property type="match status" value="1"/>
</dbReference>
<dbReference type="RefSeq" id="WP_175104292.1">
    <property type="nucleotide sequence ID" value="NZ_CADIKM010000005.1"/>
</dbReference>